<proteinExistence type="predicted"/>
<protein>
    <submittedName>
        <fullName evidence="2">Uncharacterized protein</fullName>
    </submittedName>
</protein>
<name>A0ABX3K5I7_9GAMM</name>
<feature type="transmembrane region" description="Helical" evidence="1">
    <location>
        <begin position="91"/>
        <end position="111"/>
    </location>
</feature>
<accession>A0ABX3K5I7</accession>
<dbReference type="Proteomes" id="UP000189410">
    <property type="component" value="Unassembled WGS sequence"/>
</dbReference>
<keyword evidence="1" id="KW-0472">Membrane</keyword>
<keyword evidence="1" id="KW-1133">Transmembrane helix</keyword>
<organism evidence="2 3">
    <name type="scientific">Salinivibrio siamensis</name>
    <dbReference type="NCBI Taxonomy" id="414286"/>
    <lineage>
        <taxon>Bacteria</taxon>
        <taxon>Pseudomonadati</taxon>
        <taxon>Pseudomonadota</taxon>
        <taxon>Gammaproteobacteria</taxon>
        <taxon>Vibrionales</taxon>
        <taxon>Vibrionaceae</taxon>
        <taxon>Salinivibrio</taxon>
    </lineage>
</organism>
<evidence type="ECO:0000313" key="2">
    <source>
        <dbReference type="EMBL" id="OOE80607.1"/>
    </source>
</evidence>
<dbReference type="EMBL" id="MUFB01000035">
    <property type="protein sequence ID" value="OOE80607.1"/>
    <property type="molecule type" value="Genomic_DNA"/>
</dbReference>
<feature type="transmembrane region" description="Helical" evidence="1">
    <location>
        <begin position="66"/>
        <end position="84"/>
    </location>
</feature>
<evidence type="ECO:0000256" key="1">
    <source>
        <dbReference type="SAM" id="Phobius"/>
    </source>
</evidence>
<reference evidence="2 3" key="1">
    <citation type="journal article" date="2017" name="Genome Announc.">
        <title>Draft Genome Sequences of Salinivibrio proteolyticus, Salinivibrio sharmensis, Salinivibrio siamensis, Salinivibrio costicola subsp. alcaliphilus, Salinivibrio costicola subsp. vallismortis, and 29 New Isolates Belonging to the Genus Salinivibrio.</title>
        <authorList>
            <person name="Lopez-Hermoso C."/>
            <person name="de la Haba R.R."/>
            <person name="Sanchez-Porro C."/>
            <person name="Bayliss S.C."/>
            <person name="Feil E.J."/>
            <person name="Ventosa A."/>
        </authorList>
    </citation>
    <scope>NUCLEOTIDE SEQUENCE [LARGE SCALE GENOMIC DNA]</scope>
    <source>
        <strain evidence="2 3">JCM 14472</strain>
    </source>
</reference>
<feature type="transmembrane region" description="Helical" evidence="1">
    <location>
        <begin position="117"/>
        <end position="136"/>
    </location>
</feature>
<evidence type="ECO:0000313" key="3">
    <source>
        <dbReference type="Proteomes" id="UP000189410"/>
    </source>
</evidence>
<keyword evidence="1" id="KW-0812">Transmembrane</keyword>
<comment type="caution">
    <text evidence="2">The sequence shown here is derived from an EMBL/GenBank/DDBJ whole genome shotgun (WGS) entry which is preliminary data.</text>
</comment>
<keyword evidence="3" id="KW-1185">Reference proteome</keyword>
<feature type="transmembrane region" description="Helical" evidence="1">
    <location>
        <begin position="35"/>
        <end position="54"/>
    </location>
</feature>
<gene>
    <name evidence="2" type="ORF">BZG73_14410</name>
</gene>
<sequence>MNPAGIFAFNDWVFKRTVILLPPFNRLRGEKVKKALVLLCGFALVGSFVLPEIYREIMRNDLDYAAILLMMLYGFMMVMTEFARSPQISRVVNIIIYIIFASLYLLILMAYRTSNDVPAIFSLFALVTAVFIFNLIRTTTAIEKNRFQPSENARDLED</sequence>